<dbReference type="AlphaFoldDB" id="A0A8H5WQL4"/>
<evidence type="ECO:0000313" key="2">
    <source>
        <dbReference type="EMBL" id="KAF5671777.1"/>
    </source>
</evidence>
<dbReference type="Proteomes" id="UP000567885">
    <property type="component" value="Unassembled WGS sequence"/>
</dbReference>
<keyword evidence="3" id="KW-1185">Reference proteome</keyword>
<dbReference type="EMBL" id="JAAGWQ010000064">
    <property type="protein sequence ID" value="KAF5671777.1"/>
    <property type="molecule type" value="Genomic_DNA"/>
</dbReference>
<reference evidence="2 3" key="1">
    <citation type="submission" date="2020-05" db="EMBL/GenBank/DDBJ databases">
        <title>Identification and distribution of gene clusters putatively required for synthesis of sphingolipid metabolism inhibitors in phylogenetically diverse species of the filamentous fungus Fusarium.</title>
        <authorList>
            <person name="Kim H.-S."/>
            <person name="Busman M."/>
            <person name="Brown D.W."/>
            <person name="Divon H."/>
            <person name="Uhlig S."/>
            <person name="Proctor R.H."/>
        </authorList>
    </citation>
    <scope>NUCLEOTIDE SEQUENCE [LARGE SCALE GENOMIC DNA]</scope>
    <source>
        <strain evidence="2 3">NRRL 20693</strain>
    </source>
</reference>
<evidence type="ECO:0000256" key="1">
    <source>
        <dbReference type="SAM" id="MobiDB-lite"/>
    </source>
</evidence>
<proteinExistence type="predicted"/>
<dbReference type="OrthoDB" id="5099470at2759"/>
<protein>
    <submittedName>
        <fullName evidence="2">Uncharacterized protein</fullName>
    </submittedName>
</protein>
<feature type="compositionally biased region" description="Low complexity" evidence="1">
    <location>
        <begin position="86"/>
        <end position="103"/>
    </location>
</feature>
<sequence length="244" mass="28522">MCQYIYERYEQCSHQRLSHTKSCWQDSWDTWCPCVPFPKFLFTDGQKHLQDEDFFVKPGMCRTCEKREKEGRRRDYGGFTAQATHGVGSSQGAQQAQWPAQSSRSHRQPQGYRTHSHMNMAPQEVAVRFDQTRSYNHPRAAYNQYQHSRQTGHRSGQPPQQSRRPHRPMQRRDAVRGRQVGNKVIMDQLPRDPPQGFLGGNQPFEQYAPGRDLIDRSFTVSPLTDDERNAPYVEIPLHDEYPDK</sequence>
<feature type="region of interest" description="Disordered" evidence="1">
    <location>
        <begin position="146"/>
        <end position="180"/>
    </location>
</feature>
<accession>A0A8H5WQL4</accession>
<evidence type="ECO:0000313" key="3">
    <source>
        <dbReference type="Proteomes" id="UP000567885"/>
    </source>
</evidence>
<name>A0A8H5WQL4_FUSHE</name>
<organism evidence="2 3">
    <name type="scientific">Fusarium heterosporum</name>
    <dbReference type="NCBI Taxonomy" id="42747"/>
    <lineage>
        <taxon>Eukaryota</taxon>
        <taxon>Fungi</taxon>
        <taxon>Dikarya</taxon>
        <taxon>Ascomycota</taxon>
        <taxon>Pezizomycotina</taxon>
        <taxon>Sordariomycetes</taxon>
        <taxon>Hypocreomycetidae</taxon>
        <taxon>Hypocreales</taxon>
        <taxon>Nectriaceae</taxon>
        <taxon>Fusarium</taxon>
        <taxon>Fusarium heterosporum species complex</taxon>
    </lineage>
</organism>
<feature type="region of interest" description="Disordered" evidence="1">
    <location>
        <begin position="222"/>
        <end position="244"/>
    </location>
</feature>
<feature type="region of interest" description="Disordered" evidence="1">
    <location>
        <begin position="80"/>
        <end position="120"/>
    </location>
</feature>
<gene>
    <name evidence="2" type="ORF">FHETE_3990</name>
</gene>
<feature type="compositionally biased region" description="Low complexity" evidence="1">
    <location>
        <begin position="153"/>
        <end position="162"/>
    </location>
</feature>
<comment type="caution">
    <text evidence="2">The sequence shown here is derived from an EMBL/GenBank/DDBJ whole genome shotgun (WGS) entry which is preliminary data.</text>
</comment>